<reference evidence="3" key="1">
    <citation type="submission" date="2020-05" db="EMBL/GenBank/DDBJ databases">
        <authorList>
            <person name="Chiriac C."/>
            <person name="Salcher M."/>
            <person name="Ghai R."/>
            <person name="Kavagutti S V."/>
        </authorList>
    </citation>
    <scope>NUCLEOTIDE SEQUENCE</scope>
</reference>
<evidence type="ECO:0000256" key="1">
    <source>
        <dbReference type="SAM" id="Coils"/>
    </source>
</evidence>
<accession>A0A6J7WRY4</accession>
<keyword evidence="1" id="KW-0175">Coiled coil</keyword>
<feature type="region of interest" description="Disordered" evidence="2">
    <location>
        <begin position="395"/>
        <end position="416"/>
    </location>
</feature>
<name>A0A6J7WRY4_9CAUD</name>
<dbReference type="EMBL" id="LR798266">
    <property type="protein sequence ID" value="CAB5218814.1"/>
    <property type="molecule type" value="Genomic_DNA"/>
</dbReference>
<feature type="coiled-coil region" evidence="1">
    <location>
        <begin position="288"/>
        <end position="367"/>
    </location>
</feature>
<proteinExistence type="predicted"/>
<gene>
    <name evidence="3" type="ORF">UFOVP215_31</name>
</gene>
<organism evidence="3">
    <name type="scientific">uncultured Caudovirales phage</name>
    <dbReference type="NCBI Taxonomy" id="2100421"/>
    <lineage>
        <taxon>Viruses</taxon>
        <taxon>Duplodnaviria</taxon>
        <taxon>Heunggongvirae</taxon>
        <taxon>Uroviricota</taxon>
        <taxon>Caudoviricetes</taxon>
        <taxon>Peduoviridae</taxon>
        <taxon>Maltschvirus</taxon>
        <taxon>Maltschvirus maltsch</taxon>
    </lineage>
</organism>
<protein>
    <submittedName>
        <fullName evidence="3">Uncharacterized protein</fullName>
    </submittedName>
</protein>
<evidence type="ECO:0000313" key="3">
    <source>
        <dbReference type="EMBL" id="CAB5218814.1"/>
    </source>
</evidence>
<evidence type="ECO:0000256" key="2">
    <source>
        <dbReference type="SAM" id="MobiDB-lite"/>
    </source>
</evidence>
<sequence length="639" mass="68096">MPKQVIALEATLNSGPAEGSVKSLKAQLREAQAEVQTMSDKFGLTSVEAQKAARKAAELKDAIGDAKLLTDAFNPDAKFKSFSNAIQGVVGGFAALQGAQALFGSESEDVAKVLAKVQGAMALSQGINSVLEAKDAFKILGGVIKTNVVGAFSTLKGAIISTGIGALIVGIGLLIEQFSAMSDAADEAAESQKKLNEETKKFTDIGLKSELDYINRQEKLAIAKAKLAGKSEEDIFKIQQDFRAQRLRAQGRAYEEIKTADAKAAGELKNQIENGIVDGQTVEIENQVKLQDIRNKAAEERRQKQKEENDKLLEDLRNANAEQNNLQKQLQDEITLSLIEDERQREQVKLEMDLEKAKKDVENSKASTKEKNESIALLEQQYMINLRIMKDGFAKEDKDKADKEKEEKAKEDAEKLQREKDNYDKLIAGRKAAADESIAIAKAESEAKQGLNDAYLNSVSAGIGILKMFADKNKGLQKALLIAENGVTIARIILDTQRSIVQARASVAGIPPFLPGPVPIPNPKYILAQTIANANIAQSKIAAGIGIAQALAATAKGLSSIGGGGSAGGGGGINAGGGLSGGGGGGVSSPIQPQLSNTILNQQAINQQGNAAIRSYVVESDVAGNQERIERLNRAARIN</sequence>